<dbReference type="PANTHER" id="PTHR37310:SF1">
    <property type="entry name" value="CYTOPLASMIC PROTEIN"/>
    <property type="match status" value="1"/>
</dbReference>
<accession>A0A0X1U7C5</accession>
<sequence length="115" mass="12752">MGMVTKATDKFQLCIDACVKCTQACYECFDACLKETDVTKRKKCLFILMECAKMCETSVALMSMNGHQAYEYCELCGKICAKCAQECGVMEDEHCKKCAAICKDCADECIKVSST</sequence>
<reference evidence="4" key="4">
    <citation type="submission" date="2016-11" db="EMBL/GenBank/DDBJ databases">
        <authorList>
            <person name="Jaros S."/>
            <person name="Januszkiewicz K."/>
            <person name="Wedrychowicz H."/>
        </authorList>
    </citation>
    <scope>NUCLEOTIDE SEQUENCE [LARGE SCALE GENOMIC DNA]</scope>
    <source>
        <strain evidence="4">DSM 1682</strain>
    </source>
</reference>
<reference evidence="2" key="3">
    <citation type="submission" date="2016-11" db="EMBL/GenBank/DDBJ databases">
        <authorList>
            <person name="Varghese N."/>
            <person name="Submissions S."/>
        </authorList>
    </citation>
    <scope>NUCLEOTIDE SEQUENCE</scope>
    <source>
        <strain evidence="2">DSM 1682</strain>
    </source>
</reference>
<reference evidence="3" key="2">
    <citation type="submission" date="2016-01" db="EMBL/GenBank/DDBJ databases">
        <authorList>
            <person name="Poehlein A."/>
            <person name="Schlien K."/>
            <person name="Gottschalk G."/>
            <person name="Buckel W."/>
            <person name="Daniel R."/>
        </authorList>
    </citation>
    <scope>NUCLEOTIDE SEQUENCE [LARGE SCALE GENOMIC DNA]</scope>
    <source>
        <strain evidence="3">X2</strain>
    </source>
</reference>
<dbReference type="Gene3D" id="1.20.1270.360">
    <property type="match status" value="1"/>
</dbReference>
<keyword evidence="3" id="KW-1185">Reference proteome</keyword>
<protein>
    <recommendedName>
        <fullName evidence="5">Cysteine-rich protein YhjQ</fullName>
    </recommendedName>
</protein>
<dbReference type="CDD" id="cd08026">
    <property type="entry name" value="DUF326"/>
    <property type="match status" value="1"/>
</dbReference>
<dbReference type="AlphaFoldDB" id="A0A0X1U7C5"/>
<reference evidence="1 3" key="1">
    <citation type="journal article" date="2016" name="Genome Announc.">
        <title>Complete Genome Sequence of the Amino Acid-Fermenting Clostridium propionicum X2 (DSM 1682).</title>
        <authorList>
            <person name="Poehlein A."/>
            <person name="Schlien K."/>
            <person name="Chowdhury N.P."/>
            <person name="Gottschalk G."/>
            <person name="Buckel W."/>
            <person name="Daniel R."/>
        </authorList>
    </citation>
    <scope>NUCLEOTIDE SEQUENCE [LARGE SCALE GENOMIC DNA]</scope>
    <source>
        <strain evidence="1 3">X2</strain>
    </source>
</reference>
<dbReference type="EMBL" id="CP014223">
    <property type="protein sequence ID" value="AMJ40835.1"/>
    <property type="molecule type" value="Genomic_DNA"/>
</dbReference>
<dbReference type="EMBL" id="FQUA01000006">
    <property type="protein sequence ID" value="SHE74563.1"/>
    <property type="molecule type" value="Genomic_DNA"/>
</dbReference>
<dbReference type="Pfam" id="PF03860">
    <property type="entry name" value="Csp"/>
    <property type="match status" value="1"/>
</dbReference>
<evidence type="ECO:0000313" key="2">
    <source>
        <dbReference type="EMBL" id="SHE74563.1"/>
    </source>
</evidence>
<name>A0A0X1U7C5_ANAPI</name>
<dbReference type="InterPro" id="IPR044543">
    <property type="entry name" value="YHJQ-like"/>
</dbReference>
<proteinExistence type="predicted"/>
<dbReference type="Proteomes" id="UP000068026">
    <property type="component" value="Chromosome"/>
</dbReference>
<evidence type="ECO:0008006" key="5">
    <source>
        <dbReference type="Google" id="ProtNLM"/>
    </source>
</evidence>
<evidence type="ECO:0000313" key="4">
    <source>
        <dbReference type="Proteomes" id="UP000184204"/>
    </source>
</evidence>
<dbReference type="InterPro" id="IPR005560">
    <property type="entry name" value="Csp_YhjQ"/>
</dbReference>
<dbReference type="RefSeq" id="WP_066049087.1">
    <property type="nucleotide sequence ID" value="NZ_CP014223.1"/>
</dbReference>
<evidence type="ECO:0000313" key="3">
    <source>
        <dbReference type="Proteomes" id="UP000068026"/>
    </source>
</evidence>
<organism evidence="2 4">
    <name type="scientific">Anaerotignum propionicum DSM 1682</name>
    <dbReference type="NCBI Taxonomy" id="991789"/>
    <lineage>
        <taxon>Bacteria</taxon>
        <taxon>Bacillati</taxon>
        <taxon>Bacillota</taxon>
        <taxon>Clostridia</taxon>
        <taxon>Lachnospirales</taxon>
        <taxon>Anaerotignaceae</taxon>
        <taxon>Anaerotignum</taxon>
    </lineage>
</organism>
<evidence type="ECO:0000313" key="1">
    <source>
        <dbReference type="EMBL" id="AMJ40835.1"/>
    </source>
</evidence>
<dbReference type="OrthoDB" id="5396211at2"/>
<dbReference type="PANTHER" id="PTHR37310">
    <property type="entry name" value="CYTOPLASMIC PROTEIN-RELATED"/>
    <property type="match status" value="1"/>
</dbReference>
<gene>
    <name evidence="1" type="ORF">CPRO_12420</name>
    <name evidence="2" type="ORF">SAMN02745151_01653</name>
</gene>
<dbReference type="Proteomes" id="UP000184204">
    <property type="component" value="Unassembled WGS sequence"/>
</dbReference>
<dbReference type="KEGG" id="cpro:CPRO_12420"/>